<feature type="compositionally biased region" description="Gly residues" evidence="1">
    <location>
        <begin position="44"/>
        <end position="54"/>
    </location>
</feature>
<dbReference type="InParanoid" id="A0A0D0DFI5"/>
<name>A0A0D0DFI5_9AGAM</name>
<feature type="compositionally biased region" description="Polar residues" evidence="1">
    <location>
        <begin position="135"/>
        <end position="145"/>
    </location>
</feature>
<protein>
    <submittedName>
        <fullName evidence="2">Uncharacterized protein</fullName>
    </submittedName>
</protein>
<dbReference type="Proteomes" id="UP000054538">
    <property type="component" value="Unassembled WGS sequence"/>
</dbReference>
<keyword evidence="3" id="KW-1185">Reference proteome</keyword>
<organism evidence="2 3">
    <name type="scientific">Paxillus rubicundulus Ve08.2h10</name>
    <dbReference type="NCBI Taxonomy" id="930991"/>
    <lineage>
        <taxon>Eukaryota</taxon>
        <taxon>Fungi</taxon>
        <taxon>Dikarya</taxon>
        <taxon>Basidiomycota</taxon>
        <taxon>Agaricomycotina</taxon>
        <taxon>Agaricomycetes</taxon>
        <taxon>Agaricomycetidae</taxon>
        <taxon>Boletales</taxon>
        <taxon>Paxilineae</taxon>
        <taxon>Paxillaceae</taxon>
        <taxon>Paxillus</taxon>
    </lineage>
</organism>
<feature type="compositionally biased region" description="Basic and acidic residues" evidence="1">
    <location>
        <begin position="153"/>
        <end position="180"/>
    </location>
</feature>
<accession>A0A0D0DFI5</accession>
<reference evidence="3" key="2">
    <citation type="submission" date="2015-01" db="EMBL/GenBank/DDBJ databases">
        <title>Evolutionary Origins and Diversification of the Mycorrhizal Mutualists.</title>
        <authorList>
            <consortium name="DOE Joint Genome Institute"/>
            <consortium name="Mycorrhizal Genomics Consortium"/>
            <person name="Kohler A."/>
            <person name="Kuo A."/>
            <person name="Nagy L.G."/>
            <person name="Floudas D."/>
            <person name="Copeland A."/>
            <person name="Barry K.W."/>
            <person name="Cichocki N."/>
            <person name="Veneault-Fourrey C."/>
            <person name="LaButti K."/>
            <person name="Lindquist E.A."/>
            <person name="Lipzen A."/>
            <person name="Lundell T."/>
            <person name="Morin E."/>
            <person name="Murat C."/>
            <person name="Riley R."/>
            <person name="Ohm R."/>
            <person name="Sun H."/>
            <person name="Tunlid A."/>
            <person name="Henrissat B."/>
            <person name="Grigoriev I.V."/>
            <person name="Hibbett D.S."/>
            <person name="Martin F."/>
        </authorList>
    </citation>
    <scope>NUCLEOTIDE SEQUENCE [LARGE SCALE GENOMIC DNA]</scope>
    <source>
        <strain evidence="3">Ve08.2h10</strain>
    </source>
</reference>
<dbReference type="AlphaFoldDB" id="A0A0D0DFI5"/>
<proteinExistence type="predicted"/>
<reference evidence="2 3" key="1">
    <citation type="submission" date="2014-04" db="EMBL/GenBank/DDBJ databases">
        <authorList>
            <consortium name="DOE Joint Genome Institute"/>
            <person name="Kuo A."/>
            <person name="Kohler A."/>
            <person name="Jargeat P."/>
            <person name="Nagy L.G."/>
            <person name="Floudas D."/>
            <person name="Copeland A."/>
            <person name="Barry K.W."/>
            <person name="Cichocki N."/>
            <person name="Veneault-Fourrey C."/>
            <person name="LaButti K."/>
            <person name="Lindquist E.A."/>
            <person name="Lipzen A."/>
            <person name="Lundell T."/>
            <person name="Morin E."/>
            <person name="Murat C."/>
            <person name="Sun H."/>
            <person name="Tunlid A."/>
            <person name="Henrissat B."/>
            <person name="Grigoriev I.V."/>
            <person name="Hibbett D.S."/>
            <person name="Martin F."/>
            <person name="Nordberg H.P."/>
            <person name="Cantor M.N."/>
            <person name="Hua S.X."/>
        </authorList>
    </citation>
    <scope>NUCLEOTIDE SEQUENCE [LARGE SCALE GENOMIC DNA]</scope>
    <source>
        <strain evidence="2 3">Ve08.2h10</strain>
    </source>
</reference>
<evidence type="ECO:0000313" key="2">
    <source>
        <dbReference type="EMBL" id="KIK96442.1"/>
    </source>
</evidence>
<dbReference type="OrthoDB" id="3170343at2759"/>
<feature type="compositionally biased region" description="Low complexity" evidence="1">
    <location>
        <begin position="55"/>
        <end position="65"/>
    </location>
</feature>
<evidence type="ECO:0000313" key="3">
    <source>
        <dbReference type="Proteomes" id="UP000054538"/>
    </source>
</evidence>
<dbReference type="EMBL" id="KN824986">
    <property type="protein sequence ID" value="KIK96442.1"/>
    <property type="molecule type" value="Genomic_DNA"/>
</dbReference>
<dbReference type="HOGENOM" id="CLU_1204917_0_0_1"/>
<gene>
    <name evidence="2" type="ORF">PAXRUDRAFT_308036</name>
</gene>
<feature type="compositionally biased region" description="Low complexity" evidence="1">
    <location>
        <begin position="32"/>
        <end position="43"/>
    </location>
</feature>
<feature type="region of interest" description="Disordered" evidence="1">
    <location>
        <begin position="1"/>
        <end position="186"/>
    </location>
</feature>
<evidence type="ECO:0000256" key="1">
    <source>
        <dbReference type="SAM" id="MobiDB-lite"/>
    </source>
</evidence>
<sequence>MSNTSDFLSGRDLTRGDYNESVNYDTPGNVRSQAAGDDSSLSGAHGGSGYGQAGGYSSSHGHQQGKQSVADDYAGYDPGMAGCGSDDTQDCSVPGAGHLGGERYVPTYPGQSGSLGPGATSYSRGYERDNDEYDPSSTTDNPTTGTQGGKPSLGEKVKGGMEKMAGKVVRDPHLEVKGEQRQTGQF</sequence>
<dbReference type="STRING" id="930991.A0A0D0DFI5"/>
<feature type="compositionally biased region" description="Polar residues" evidence="1">
    <location>
        <begin position="20"/>
        <end position="31"/>
    </location>
</feature>